<gene>
    <name evidence="1" type="ORF">MAIT1_00179</name>
</gene>
<dbReference type="InterPro" id="IPR006357">
    <property type="entry name" value="HAD-SF_hydro_IIA"/>
</dbReference>
<dbReference type="EMBL" id="LVJN01000015">
    <property type="protein sequence ID" value="OSM06935.1"/>
    <property type="molecule type" value="Genomic_DNA"/>
</dbReference>
<dbReference type="Gene3D" id="3.40.50.1000">
    <property type="entry name" value="HAD superfamily/HAD-like"/>
    <property type="match status" value="2"/>
</dbReference>
<sequence>MFKTTNSLPMNQLPTAKPHISSAAQLAPYVGRYRAMLTGVDASLEARLNQPKARAPEPFGHIVAEYDAVLLDAYGVLTHGVQAIPGAPQRVSALRRAGKQVRVLSNNANQAPTTVLAGLRRQGFDFTAEELITSGMAVRPFLQQSAHQQQTQLWIGIEEGRTAYAPAAIDSAEGAASVLMCSDKSFFGGPQQQQAEALLARAPQAPILLANPDLVVVTVEGGFYPVSGYTAALLSEAYGAPLVGIGKPFAPAFDLALSTLRGVARNRVLMVGDSLETDILGARAAGIDCCLTLSGVAGLIARTLPGGWAELCDQRSVWPDHVTPDIGADAAA</sequence>
<dbReference type="InterPro" id="IPR006356">
    <property type="entry name" value="HAD-SF_hydro_IIA_hyp3"/>
</dbReference>
<dbReference type="InterPro" id="IPR023214">
    <property type="entry name" value="HAD_sf"/>
</dbReference>
<comment type="caution">
    <text evidence="1">The sequence shown here is derived from an EMBL/GenBank/DDBJ whole genome shotgun (WGS) entry which is preliminary data.</text>
</comment>
<keyword evidence="2" id="KW-1185">Reference proteome</keyword>
<dbReference type="NCBIfam" id="TIGR01459">
    <property type="entry name" value="HAD-SF-IIA-hyp4"/>
    <property type="match status" value="1"/>
</dbReference>
<dbReference type="NCBIfam" id="TIGR01460">
    <property type="entry name" value="HAD-SF-IIA"/>
    <property type="match status" value="1"/>
</dbReference>
<evidence type="ECO:0000313" key="1">
    <source>
        <dbReference type="EMBL" id="OSM06935.1"/>
    </source>
</evidence>
<proteinExistence type="predicted"/>
<organism evidence="1 2">
    <name type="scientific">Magnetofaba australis IT-1</name>
    <dbReference type="NCBI Taxonomy" id="1434232"/>
    <lineage>
        <taxon>Bacteria</taxon>
        <taxon>Pseudomonadati</taxon>
        <taxon>Pseudomonadota</taxon>
        <taxon>Magnetococcia</taxon>
        <taxon>Magnetococcales</taxon>
        <taxon>Magnetococcaceae</taxon>
        <taxon>Magnetofaba</taxon>
    </lineage>
</organism>
<protein>
    <submittedName>
        <fullName evidence="1">Putative hydrolase</fullName>
    </submittedName>
</protein>
<dbReference type="PANTHER" id="PTHR19288">
    <property type="entry name" value="4-NITROPHENYLPHOSPHATASE-RELATED"/>
    <property type="match status" value="1"/>
</dbReference>
<reference evidence="1 2" key="1">
    <citation type="journal article" date="2016" name="BMC Genomics">
        <title>Combined genomic and structural analyses of a cultured magnetotactic bacterium reveals its niche adaptation to a dynamic environment.</title>
        <authorList>
            <person name="Araujo A.C."/>
            <person name="Morillo V."/>
            <person name="Cypriano J."/>
            <person name="Teixeira L.C."/>
            <person name="Leao P."/>
            <person name="Lyra S."/>
            <person name="Almeida L.G."/>
            <person name="Bazylinski D.A."/>
            <person name="Vasconcellos A.T."/>
            <person name="Abreu F."/>
            <person name="Lins U."/>
        </authorList>
    </citation>
    <scope>NUCLEOTIDE SEQUENCE [LARGE SCALE GENOMIC DNA]</scope>
    <source>
        <strain evidence="1 2">IT-1</strain>
    </source>
</reference>
<dbReference type="STRING" id="1434232.MAIT1_00179"/>
<dbReference type="GO" id="GO:0016791">
    <property type="term" value="F:phosphatase activity"/>
    <property type="evidence" value="ECO:0007669"/>
    <property type="project" value="TreeGrafter"/>
</dbReference>
<dbReference type="Pfam" id="PF13344">
    <property type="entry name" value="Hydrolase_6"/>
    <property type="match status" value="1"/>
</dbReference>
<dbReference type="InterPro" id="IPR036412">
    <property type="entry name" value="HAD-like_sf"/>
</dbReference>
<evidence type="ECO:0000313" key="2">
    <source>
        <dbReference type="Proteomes" id="UP000194003"/>
    </source>
</evidence>
<keyword evidence="1" id="KW-0378">Hydrolase</keyword>
<dbReference type="PANTHER" id="PTHR19288:SF90">
    <property type="entry name" value="OS08G0542600 PROTEIN"/>
    <property type="match status" value="1"/>
</dbReference>
<dbReference type="GO" id="GO:0005737">
    <property type="term" value="C:cytoplasm"/>
    <property type="evidence" value="ECO:0007669"/>
    <property type="project" value="TreeGrafter"/>
</dbReference>
<accession>A0A1Y2KAU8</accession>
<dbReference type="Proteomes" id="UP000194003">
    <property type="component" value="Unassembled WGS sequence"/>
</dbReference>
<dbReference type="SUPFAM" id="SSF56784">
    <property type="entry name" value="HAD-like"/>
    <property type="match status" value="1"/>
</dbReference>
<dbReference type="AlphaFoldDB" id="A0A1Y2KAU8"/>
<dbReference type="Pfam" id="PF13242">
    <property type="entry name" value="Hydrolase_like"/>
    <property type="match status" value="1"/>
</dbReference>
<name>A0A1Y2KAU8_9PROT</name>